<dbReference type="Gene3D" id="3.40.630.30">
    <property type="match status" value="1"/>
</dbReference>
<keyword evidence="3" id="KW-1185">Reference proteome</keyword>
<gene>
    <name evidence="2" type="ORF">ECRASSUSDP1_LOCUS24192</name>
</gene>
<dbReference type="SUPFAM" id="SSF55729">
    <property type="entry name" value="Acyl-CoA N-acyltransferases (Nat)"/>
    <property type="match status" value="1"/>
</dbReference>
<reference evidence="2" key="1">
    <citation type="submission" date="2023-07" db="EMBL/GenBank/DDBJ databases">
        <authorList>
            <consortium name="AG Swart"/>
            <person name="Singh M."/>
            <person name="Singh A."/>
            <person name="Seah K."/>
            <person name="Emmerich C."/>
        </authorList>
    </citation>
    <scope>NUCLEOTIDE SEQUENCE</scope>
    <source>
        <strain evidence="2">DP1</strain>
    </source>
</reference>
<evidence type="ECO:0000259" key="1">
    <source>
        <dbReference type="PROSITE" id="PS51186"/>
    </source>
</evidence>
<evidence type="ECO:0000313" key="3">
    <source>
        <dbReference type="Proteomes" id="UP001295684"/>
    </source>
</evidence>
<dbReference type="AlphaFoldDB" id="A0AAD1XZX7"/>
<comment type="caution">
    <text evidence="2">The sequence shown here is derived from an EMBL/GenBank/DDBJ whole genome shotgun (WGS) entry which is preliminary data.</text>
</comment>
<sequence>MEETKEVKTSVKEDAASDIEVIFGKPEHSEVLADFSAKMAFETEDKTIDTKPIAQAFQRFLSFEPSKEGERALGFYLVAVTSSGVCVGSMMITYECNPVIGGLIYMIHNVYVEKEYRKLGVFKKIYNKAKQLAEEDPNCKCMRLFVELENELAMKVYTRMGMARIDNTVMEKDIKLG</sequence>
<organism evidence="2 3">
    <name type="scientific">Euplotes crassus</name>
    <dbReference type="NCBI Taxonomy" id="5936"/>
    <lineage>
        <taxon>Eukaryota</taxon>
        <taxon>Sar</taxon>
        <taxon>Alveolata</taxon>
        <taxon>Ciliophora</taxon>
        <taxon>Intramacronucleata</taxon>
        <taxon>Spirotrichea</taxon>
        <taxon>Hypotrichia</taxon>
        <taxon>Euplotida</taxon>
        <taxon>Euplotidae</taxon>
        <taxon>Moneuplotes</taxon>
    </lineage>
</organism>
<accession>A0AAD1XZX7</accession>
<proteinExistence type="predicted"/>
<dbReference type="Pfam" id="PF00583">
    <property type="entry name" value="Acetyltransf_1"/>
    <property type="match status" value="1"/>
</dbReference>
<dbReference type="InterPro" id="IPR016181">
    <property type="entry name" value="Acyl_CoA_acyltransferase"/>
</dbReference>
<dbReference type="GO" id="GO:0016747">
    <property type="term" value="F:acyltransferase activity, transferring groups other than amino-acyl groups"/>
    <property type="evidence" value="ECO:0007669"/>
    <property type="project" value="InterPro"/>
</dbReference>
<dbReference type="PROSITE" id="PS51186">
    <property type="entry name" value="GNAT"/>
    <property type="match status" value="1"/>
</dbReference>
<name>A0AAD1XZX7_EUPCR</name>
<dbReference type="InterPro" id="IPR000182">
    <property type="entry name" value="GNAT_dom"/>
</dbReference>
<dbReference type="Proteomes" id="UP001295684">
    <property type="component" value="Unassembled WGS sequence"/>
</dbReference>
<feature type="domain" description="N-acetyltransferase" evidence="1">
    <location>
        <begin position="39"/>
        <end position="177"/>
    </location>
</feature>
<dbReference type="EMBL" id="CAMPGE010024899">
    <property type="protein sequence ID" value="CAI2382708.1"/>
    <property type="molecule type" value="Genomic_DNA"/>
</dbReference>
<evidence type="ECO:0000313" key="2">
    <source>
        <dbReference type="EMBL" id="CAI2382708.1"/>
    </source>
</evidence>
<protein>
    <recommendedName>
        <fullName evidence="1">N-acetyltransferase domain-containing protein</fullName>
    </recommendedName>
</protein>
<dbReference type="CDD" id="cd04301">
    <property type="entry name" value="NAT_SF"/>
    <property type="match status" value="1"/>
</dbReference>